<comment type="caution">
    <text evidence="1">The sequence shown here is derived from an EMBL/GenBank/DDBJ whole genome shotgun (WGS) entry which is preliminary data.</text>
</comment>
<keyword evidence="2" id="KW-1185">Reference proteome</keyword>
<evidence type="ECO:0000313" key="2">
    <source>
        <dbReference type="Proteomes" id="UP000237347"/>
    </source>
</evidence>
<dbReference type="AlphaFoldDB" id="A0AAW0J9E5"/>
<dbReference type="Proteomes" id="UP000237347">
    <property type="component" value="Unassembled WGS sequence"/>
</dbReference>
<proteinExistence type="predicted"/>
<evidence type="ECO:0000313" key="1">
    <source>
        <dbReference type="EMBL" id="KAK7823458.1"/>
    </source>
</evidence>
<gene>
    <name evidence="1" type="ORF">CFP56_035413</name>
</gene>
<sequence>MKTDHKLSGKIKTKGNQFLGMHANELKSNLASFKAFAFKSEELACEYGFIINDESNYFIDGGICGAKPPTMFGYGFTLGKGLAIWYELPNEFENSGKSNSVKSLMVIEVEDYQAICLLDACFTLQ</sequence>
<protein>
    <submittedName>
        <fullName evidence="1">Uncharacterized protein</fullName>
    </submittedName>
</protein>
<reference evidence="1 2" key="1">
    <citation type="journal article" date="2018" name="Sci. Data">
        <title>The draft genome sequence of cork oak.</title>
        <authorList>
            <person name="Ramos A.M."/>
            <person name="Usie A."/>
            <person name="Barbosa P."/>
            <person name="Barros P.M."/>
            <person name="Capote T."/>
            <person name="Chaves I."/>
            <person name="Simoes F."/>
            <person name="Abreu I."/>
            <person name="Carrasquinho I."/>
            <person name="Faro C."/>
            <person name="Guimaraes J.B."/>
            <person name="Mendonca D."/>
            <person name="Nobrega F."/>
            <person name="Rodrigues L."/>
            <person name="Saibo N.J.M."/>
            <person name="Varela M.C."/>
            <person name="Egas C."/>
            <person name="Matos J."/>
            <person name="Miguel C.M."/>
            <person name="Oliveira M.M."/>
            <person name="Ricardo C.P."/>
            <person name="Goncalves S."/>
        </authorList>
    </citation>
    <scope>NUCLEOTIDE SEQUENCE [LARGE SCALE GENOMIC DNA]</scope>
    <source>
        <strain evidence="2">cv. HL8</strain>
    </source>
</reference>
<accession>A0AAW0J9E5</accession>
<name>A0AAW0J9E5_QUESU</name>
<organism evidence="1 2">
    <name type="scientific">Quercus suber</name>
    <name type="common">Cork oak</name>
    <dbReference type="NCBI Taxonomy" id="58331"/>
    <lineage>
        <taxon>Eukaryota</taxon>
        <taxon>Viridiplantae</taxon>
        <taxon>Streptophyta</taxon>
        <taxon>Embryophyta</taxon>
        <taxon>Tracheophyta</taxon>
        <taxon>Spermatophyta</taxon>
        <taxon>Magnoliopsida</taxon>
        <taxon>eudicotyledons</taxon>
        <taxon>Gunneridae</taxon>
        <taxon>Pentapetalae</taxon>
        <taxon>rosids</taxon>
        <taxon>fabids</taxon>
        <taxon>Fagales</taxon>
        <taxon>Fagaceae</taxon>
        <taxon>Quercus</taxon>
    </lineage>
</organism>
<dbReference type="EMBL" id="PKMF04000632">
    <property type="protein sequence ID" value="KAK7823458.1"/>
    <property type="molecule type" value="Genomic_DNA"/>
</dbReference>